<keyword evidence="1" id="KW-0732">Signal</keyword>
<comment type="caution">
    <text evidence="2">The sequence shown here is derived from an EMBL/GenBank/DDBJ whole genome shotgun (WGS) entry which is preliminary data.</text>
</comment>
<sequence>MLASQHLKTLTLLGLLIFSSHTFSQNIESFRNIQVNPADQSSFKVTASVHINWANNETSQVNSLACNEEIAMTLKTLSINELKDNNGITTFKNKLKAGLGSNPLISSKIEHIFVTQLQLEWTGQDKVIYMQPAK</sequence>
<dbReference type="RefSeq" id="WP_009839897.1">
    <property type="nucleotide sequence ID" value="NZ_CH959301.1"/>
</dbReference>
<feature type="chain" id="PRO_5002667049" description="Orphan protein" evidence="1">
    <location>
        <begin position="25"/>
        <end position="134"/>
    </location>
</feature>
<gene>
    <name evidence="2" type="ORF">PTD2_19657</name>
</gene>
<dbReference type="HOGENOM" id="CLU_1894458_0_0_6"/>
<protein>
    <recommendedName>
        <fullName evidence="4">Orphan protein</fullName>
    </recommendedName>
</protein>
<evidence type="ECO:0000313" key="2">
    <source>
        <dbReference type="EMBL" id="EAR28065.1"/>
    </source>
</evidence>
<accession>A4C9K7</accession>
<evidence type="ECO:0000313" key="3">
    <source>
        <dbReference type="Proteomes" id="UP000006201"/>
    </source>
</evidence>
<proteinExistence type="predicted"/>
<dbReference type="STRING" id="87626.PTD2_19657"/>
<organism evidence="2 3">
    <name type="scientific">Pseudoalteromonas tunicata D2</name>
    <dbReference type="NCBI Taxonomy" id="87626"/>
    <lineage>
        <taxon>Bacteria</taxon>
        <taxon>Pseudomonadati</taxon>
        <taxon>Pseudomonadota</taxon>
        <taxon>Gammaproteobacteria</taxon>
        <taxon>Alteromonadales</taxon>
        <taxon>Pseudoalteromonadaceae</taxon>
        <taxon>Pseudoalteromonas</taxon>
    </lineage>
</organism>
<dbReference type="Proteomes" id="UP000006201">
    <property type="component" value="Unassembled WGS sequence"/>
</dbReference>
<keyword evidence="3" id="KW-1185">Reference proteome</keyword>
<feature type="signal peptide" evidence="1">
    <location>
        <begin position="1"/>
        <end position="24"/>
    </location>
</feature>
<evidence type="ECO:0008006" key="4">
    <source>
        <dbReference type="Google" id="ProtNLM"/>
    </source>
</evidence>
<name>A4C9K7_9GAMM</name>
<reference evidence="2 3" key="1">
    <citation type="submission" date="2006-02" db="EMBL/GenBank/DDBJ databases">
        <authorList>
            <person name="Moran M.A."/>
            <person name="Kjelleberg S."/>
            <person name="Egan S."/>
            <person name="Saunders N."/>
            <person name="Thomas T."/>
            <person name="Ferriera S."/>
            <person name="Johnson J."/>
            <person name="Kravitz S."/>
            <person name="Halpern A."/>
            <person name="Remington K."/>
            <person name="Beeson K."/>
            <person name="Tran B."/>
            <person name="Rogers Y.-H."/>
            <person name="Friedman R."/>
            <person name="Venter J.C."/>
        </authorList>
    </citation>
    <scope>NUCLEOTIDE SEQUENCE [LARGE SCALE GENOMIC DNA]</scope>
    <source>
        <strain evidence="2 3">D2</strain>
    </source>
</reference>
<dbReference type="EMBL" id="AAOH01000004">
    <property type="protein sequence ID" value="EAR28065.1"/>
    <property type="molecule type" value="Genomic_DNA"/>
</dbReference>
<dbReference type="AlphaFoldDB" id="A4C9K7"/>
<evidence type="ECO:0000256" key="1">
    <source>
        <dbReference type="SAM" id="SignalP"/>
    </source>
</evidence>